<evidence type="ECO:0000313" key="2">
    <source>
        <dbReference type="Proteomes" id="UP001056851"/>
    </source>
</evidence>
<protein>
    <submittedName>
        <fullName evidence="1">Uncharacterized protein</fullName>
    </submittedName>
</protein>
<dbReference type="EMBL" id="CP099599">
    <property type="protein sequence ID" value="UST85797.1"/>
    <property type="molecule type" value="Genomic_DNA"/>
</dbReference>
<name>A0ABY5CIW4_9PSED</name>
<sequence>MRSCLYIAVFALVAGCSVPQSSQTQRVPSSSGKAVSQEVSLNLDPAGKEVKAQLFSSGEELLREVEKLGGARGEYETDSAFYGRMSKLGDFSIASKVSTSQIKFNAASGEFTLDASMHNAQGFGFKSNLDAVTALKTVYPAFIAGEDIYNGSQYSGQNSYGASALITKRTINRYYLVFSPVPKPPLNTLFFHVRSRLNITGAEMESERENIRIVFTVKATPNYLQVTKDYQQPKISNPFESVINNYFFSAKVYWVKVVNIKTGRVYSDEAKLGIEVI</sequence>
<gene>
    <name evidence="1" type="ORF">NF677_03715</name>
</gene>
<proteinExistence type="predicted"/>
<dbReference type="PROSITE" id="PS51257">
    <property type="entry name" value="PROKAR_LIPOPROTEIN"/>
    <property type="match status" value="1"/>
</dbReference>
<reference evidence="1" key="1">
    <citation type="submission" date="2022-06" db="EMBL/GenBank/DDBJ databases">
        <title>Investigating genetic diversity within the most abundant and prevalent non-pathogenic leaf-associated bacterial species interacting with Arabidopsis thaliana in natural habitats.</title>
        <authorList>
            <person name="Ramirez-Sanchez D."/>
            <person name="Gibelin-Viala C."/>
            <person name="Mayjonade B."/>
            <person name="Duflos R."/>
            <person name="Belmonte E."/>
            <person name="Pailler V."/>
            <person name="Bartoli C."/>
            <person name="Carrere S."/>
            <person name="Vailleau F."/>
            <person name="Roux F."/>
        </authorList>
    </citation>
    <scope>NUCLEOTIDE SEQUENCE</scope>
    <source>
        <strain evidence="1">OTU6ESPEB1</strain>
    </source>
</reference>
<accession>A0ABY5CIW4</accession>
<keyword evidence="2" id="KW-1185">Reference proteome</keyword>
<evidence type="ECO:0000313" key="1">
    <source>
        <dbReference type="EMBL" id="UST85797.1"/>
    </source>
</evidence>
<dbReference type="Proteomes" id="UP001056851">
    <property type="component" value="Chromosome"/>
</dbReference>
<dbReference type="RefSeq" id="WP_252885335.1">
    <property type="nucleotide sequence ID" value="NZ_CP099599.1"/>
</dbReference>
<organism evidence="1 2">
    <name type="scientific">Pseudomonas siliginis</name>
    <dbReference type="NCBI Taxonomy" id="2842346"/>
    <lineage>
        <taxon>Bacteria</taxon>
        <taxon>Pseudomonadati</taxon>
        <taxon>Pseudomonadota</taxon>
        <taxon>Gammaproteobacteria</taxon>
        <taxon>Pseudomonadales</taxon>
        <taxon>Pseudomonadaceae</taxon>
        <taxon>Pseudomonas</taxon>
    </lineage>
</organism>